<dbReference type="PANTHER" id="PTHR33164:SF95">
    <property type="entry name" value="TRANSCRIPTIONAL REGULATOR"/>
    <property type="match status" value="1"/>
</dbReference>
<proteinExistence type="predicted"/>
<dbReference type="SUPFAM" id="SSF46785">
    <property type="entry name" value="Winged helix' DNA-binding domain"/>
    <property type="match status" value="1"/>
</dbReference>
<keyword evidence="3" id="KW-1185">Reference proteome</keyword>
<organism evidence="2 3">
    <name type="scientific">Ancylobacter vacuolatus</name>
    <dbReference type="NCBI Taxonomy" id="223389"/>
    <lineage>
        <taxon>Bacteria</taxon>
        <taxon>Pseudomonadati</taxon>
        <taxon>Pseudomonadota</taxon>
        <taxon>Alphaproteobacteria</taxon>
        <taxon>Hyphomicrobiales</taxon>
        <taxon>Xanthobacteraceae</taxon>
        <taxon>Ancylobacter</taxon>
    </lineage>
</organism>
<dbReference type="Gene3D" id="1.10.10.10">
    <property type="entry name" value="Winged helix-like DNA-binding domain superfamily/Winged helix DNA-binding domain"/>
    <property type="match status" value="1"/>
</dbReference>
<dbReference type="Pfam" id="PF12802">
    <property type="entry name" value="MarR_2"/>
    <property type="match status" value="1"/>
</dbReference>
<name>A0ABU0DNI1_9HYPH</name>
<evidence type="ECO:0000313" key="2">
    <source>
        <dbReference type="EMBL" id="MDQ0349780.1"/>
    </source>
</evidence>
<dbReference type="InterPro" id="IPR000835">
    <property type="entry name" value="HTH_MarR-typ"/>
</dbReference>
<dbReference type="SMART" id="SM00347">
    <property type="entry name" value="HTH_MARR"/>
    <property type="match status" value="1"/>
</dbReference>
<dbReference type="InterPro" id="IPR039422">
    <property type="entry name" value="MarR/SlyA-like"/>
</dbReference>
<protein>
    <submittedName>
        <fullName evidence="2">DNA-binding MarR family transcriptional regulator</fullName>
    </submittedName>
</protein>
<dbReference type="EMBL" id="JAUSUH010000012">
    <property type="protein sequence ID" value="MDQ0349780.1"/>
    <property type="molecule type" value="Genomic_DNA"/>
</dbReference>
<dbReference type="RefSeq" id="WP_307063761.1">
    <property type="nucleotide sequence ID" value="NZ_JAUSUH010000012.1"/>
</dbReference>
<evidence type="ECO:0000259" key="1">
    <source>
        <dbReference type="PROSITE" id="PS50995"/>
    </source>
</evidence>
<dbReference type="PROSITE" id="PS50995">
    <property type="entry name" value="HTH_MARR_2"/>
    <property type="match status" value="1"/>
</dbReference>
<comment type="caution">
    <text evidence="2">The sequence shown here is derived from an EMBL/GenBank/DDBJ whole genome shotgun (WGS) entry which is preliminary data.</text>
</comment>
<dbReference type="PANTHER" id="PTHR33164">
    <property type="entry name" value="TRANSCRIPTIONAL REGULATOR, MARR FAMILY"/>
    <property type="match status" value="1"/>
</dbReference>
<sequence length="159" mass="17052">MNRGGPDQPDGAGGEGGAAYRLDEQVGFLMRVASQRHTALFAARMIEGLTPPQFATLAKLREIGPCSQNHLGRLVHLDAATIKGVVDRLQARALLVIADDPLDRRRRAVDLSVRGREVTDAAIVVARDISAATLESLTPPEREQAVRLLRKLGAGDSIA</sequence>
<keyword evidence="2" id="KW-0238">DNA-binding</keyword>
<evidence type="ECO:0000313" key="3">
    <source>
        <dbReference type="Proteomes" id="UP001238467"/>
    </source>
</evidence>
<feature type="domain" description="HTH marR-type" evidence="1">
    <location>
        <begin position="23"/>
        <end position="154"/>
    </location>
</feature>
<dbReference type="InterPro" id="IPR036390">
    <property type="entry name" value="WH_DNA-bd_sf"/>
</dbReference>
<reference evidence="2 3" key="1">
    <citation type="submission" date="2023-07" db="EMBL/GenBank/DDBJ databases">
        <title>Genomic Encyclopedia of Type Strains, Phase IV (KMG-IV): sequencing the most valuable type-strain genomes for metagenomic binning, comparative biology and taxonomic classification.</title>
        <authorList>
            <person name="Goeker M."/>
        </authorList>
    </citation>
    <scope>NUCLEOTIDE SEQUENCE [LARGE SCALE GENOMIC DNA]</scope>
    <source>
        <strain evidence="2 3">DSM 1277</strain>
    </source>
</reference>
<dbReference type="Proteomes" id="UP001238467">
    <property type="component" value="Unassembled WGS sequence"/>
</dbReference>
<dbReference type="InterPro" id="IPR036388">
    <property type="entry name" value="WH-like_DNA-bd_sf"/>
</dbReference>
<gene>
    <name evidence="2" type="ORF">J2S76_004231</name>
</gene>
<accession>A0ABU0DNI1</accession>
<dbReference type="GO" id="GO:0003677">
    <property type="term" value="F:DNA binding"/>
    <property type="evidence" value="ECO:0007669"/>
    <property type="project" value="UniProtKB-KW"/>
</dbReference>